<dbReference type="EMBL" id="CP045226">
    <property type="protein sequence ID" value="QFS46905.1"/>
    <property type="molecule type" value="Genomic_DNA"/>
</dbReference>
<name>A0A5P8W2F4_9NOSO</name>
<dbReference type="KEGG" id="nsh:GXM_04386"/>
<organism evidence="1 2">
    <name type="scientific">Nostoc sphaeroides CCNUC1</name>
    <dbReference type="NCBI Taxonomy" id="2653204"/>
    <lineage>
        <taxon>Bacteria</taxon>
        <taxon>Bacillati</taxon>
        <taxon>Cyanobacteriota</taxon>
        <taxon>Cyanophyceae</taxon>
        <taxon>Nostocales</taxon>
        <taxon>Nostocaceae</taxon>
        <taxon>Nostoc</taxon>
    </lineage>
</organism>
<dbReference type="AlphaFoldDB" id="A0A5P8W2F4"/>
<sequence length="351" mass="41079">MQVKILDTDHQYILNHCTKYLARSNTDIRHNYNNQFGASDPRGRICEAWRFPIIDSYTGKDTQESIVDYNRVTFIYFSLSSDLPNFVGVTGTFDKLYNVIALNEIKFLGESTGYYAVTLVIPKGEVHTYKFVIDNQVILDPINPQQKVLNNGQTWSQFFTHQSTDLLSLQSWEALVLERLTDHILPFRTEEGQRFLDFYYNSLDRQSKDNQFLYAYKFDQSIGVVNFIDKLLTKEERHHLIDYQICLDIIDKLLRQRNRFIEPGLMSKEMYAELYDQMFIGDVPGWNYSRYQSPKYFLQLLRRHSFTGAFSHPKYGGNAGGAGWAYLAERYPFNWRQSVEAPLGTNPDYRG</sequence>
<dbReference type="SUPFAM" id="SSF81296">
    <property type="entry name" value="E set domains"/>
    <property type="match status" value="1"/>
</dbReference>
<evidence type="ECO:0000313" key="1">
    <source>
        <dbReference type="EMBL" id="QFS46905.1"/>
    </source>
</evidence>
<dbReference type="Proteomes" id="UP000326678">
    <property type="component" value="Chromosome Gxm1"/>
</dbReference>
<dbReference type="InterPro" id="IPR014756">
    <property type="entry name" value="Ig_E-set"/>
</dbReference>
<dbReference type="RefSeq" id="WP_152589602.1">
    <property type="nucleotide sequence ID" value="NZ_CP045226.1"/>
</dbReference>
<gene>
    <name evidence="1" type="ORF">GXM_04386</name>
</gene>
<accession>A0A5P8W2F4</accession>
<dbReference type="Gene3D" id="2.60.40.10">
    <property type="entry name" value="Immunoglobulins"/>
    <property type="match status" value="1"/>
</dbReference>
<proteinExistence type="predicted"/>
<keyword evidence="2" id="KW-1185">Reference proteome</keyword>
<evidence type="ECO:0000313" key="2">
    <source>
        <dbReference type="Proteomes" id="UP000326678"/>
    </source>
</evidence>
<protein>
    <submittedName>
        <fullName evidence="1">Uncharacterized protein</fullName>
    </submittedName>
</protein>
<dbReference type="InterPro" id="IPR013783">
    <property type="entry name" value="Ig-like_fold"/>
</dbReference>
<reference evidence="1 2" key="1">
    <citation type="submission" date="2019-10" db="EMBL/GenBank/DDBJ databases">
        <title>Genomic and transcriptomic insights into the perfect genentic adaptation of a filamentous nitrogen-fixing cyanobacterium to rice fields.</title>
        <authorList>
            <person name="Chen Z."/>
        </authorList>
    </citation>
    <scope>NUCLEOTIDE SEQUENCE [LARGE SCALE GENOMIC DNA]</scope>
    <source>
        <strain evidence="1">CCNUC1</strain>
    </source>
</reference>